<feature type="compositionally biased region" description="Low complexity" evidence="1">
    <location>
        <begin position="19"/>
        <end position="39"/>
    </location>
</feature>
<dbReference type="Pfam" id="PF04468">
    <property type="entry name" value="PSP1"/>
    <property type="match status" value="1"/>
</dbReference>
<name>A0A9W4TUS7_9ASCO</name>
<feature type="compositionally biased region" description="Low complexity" evidence="1">
    <location>
        <begin position="171"/>
        <end position="193"/>
    </location>
</feature>
<accession>A0A9W4TUS7</accession>
<feature type="region of interest" description="Disordered" evidence="1">
    <location>
        <begin position="167"/>
        <end position="193"/>
    </location>
</feature>
<comment type="caution">
    <text evidence="3">The sequence shown here is derived from an EMBL/GenBank/DDBJ whole genome shotgun (WGS) entry which is preliminary data.</text>
</comment>
<evidence type="ECO:0000259" key="2">
    <source>
        <dbReference type="PROSITE" id="PS51411"/>
    </source>
</evidence>
<dbReference type="PROSITE" id="PS51411">
    <property type="entry name" value="PSP1_C"/>
    <property type="match status" value="1"/>
</dbReference>
<dbReference type="InterPro" id="IPR007557">
    <property type="entry name" value="PSP1_C"/>
</dbReference>
<gene>
    <name evidence="3" type="ORF">CANVERA_P1943</name>
</gene>
<proteinExistence type="predicted"/>
<dbReference type="InterPro" id="IPR047767">
    <property type="entry name" value="PSP1-like"/>
</dbReference>
<feature type="domain" description="PSP1 C-terminal" evidence="2">
    <location>
        <begin position="375"/>
        <end position="463"/>
    </location>
</feature>
<evidence type="ECO:0000256" key="1">
    <source>
        <dbReference type="SAM" id="MobiDB-lite"/>
    </source>
</evidence>
<feature type="region of interest" description="Disordered" evidence="1">
    <location>
        <begin position="88"/>
        <end position="119"/>
    </location>
</feature>
<keyword evidence="4" id="KW-1185">Reference proteome</keyword>
<dbReference type="AlphaFoldDB" id="A0A9W4TUS7"/>
<dbReference type="PANTHER" id="PTHR43830">
    <property type="entry name" value="PROTEIN PSP1"/>
    <property type="match status" value="1"/>
</dbReference>
<dbReference type="GO" id="GO:0005737">
    <property type="term" value="C:cytoplasm"/>
    <property type="evidence" value="ECO:0007669"/>
    <property type="project" value="TreeGrafter"/>
</dbReference>
<feature type="region of interest" description="Disordered" evidence="1">
    <location>
        <begin position="17"/>
        <end position="39"/>
    </location>
</feature>
<organism evidence="3 4">
    <name type="scientific">Candida verbasci</name>
    <dbReference type="NCBI Taxonomy" id="1227364"/>
    <lineage>
        <taxon>Eukaryota</taxon>
        <taxon>Fungi</taxon>
        <taxon>Dikarya</taxon>
        <taxon>Ascomycota</taxon>
        <taxon>Saccharomycotina</taxon>
        <taxon>Pichiomycetes</taxon>
        <taxon>Debaryomycetaceae</taxon>
        <taxon>Candida/Lodderomyces clade</taxon>
        <taxon>Candida</taxon>
    </lineage>
</organism>
<dbReference type="OrthoDB" id="243127at2759"/>
<dbReference type="PANTHER" id="PTHR43830:SF3">
    <property type="entry name" value="PROTEIN PSP1"/>
    <property type="match status" value="1"/>
</dbReference>
<evidence type="ECO:0000313" key="3">
    <source>
        <dbReference type="EMBL" id="CAI5757429.1"/>
    </source>
</evidence>
<reference evidence="3" key="1">
    <citation type="submission" date="2022-12" db="EMBL/GenBank/DDBJ databases">
        <authorList>
            <person name="Brejova B."/>
        </authorList>
    </citation>
    <scope>NUCLEOTIDE SEQUENCE</scope>
</reference>
<protein>
    <recommendedName>
        <fullName evidence="2">PSP1 C-terminal domain-containing protein</fullName>
    </recommendedName>
</protein>
<dbReference type="Proteomes" id="UP001152885">
    <property type="component" value="Unassembled WGS sequence"/>
</dbReference>
<sequence>MNTDDFDLLYKKLTELDITNEPEQNNKHNNNNNNKNNTYNNLQQLNVANINAQPFNQSPFNPQPFFQRSSFKDPFNLPIELQGGVSEISSRRPSYAAESYTRSNTSTTNWSTNEPSSVIPPLSQQQLQYSFYQQQQQQQQQQHQFPSFFDFQHRRPSQQITFSNSSFYQESNNSNNNSNNNINNNNTSTNNTTTSEIRLENGLILKNEFIIASQDLKILYSKTTKYFEDPNLTNEIISKLNNLLKCSVIQKLIIFIKNINNISYNKLLTLVVNKNGKLDLLSYPNSSNIFLQKGDVVIVDGDRGKDLVMIVEPLIQLNFAILFNFIKKMEHLKSLTILDSNNTKSTSTHSVNQSASNIINYLNEDNEFIITLPTKQVLRFATPNELHKLNKKFLEEKKSFMTCFNKIKELQLNSQLILINVEYQFDFKKLIFYYFANFKRIDFRGLIKELFKIYKTRIWLCAVLPFGEPKLYESDIISMDNLNKGEGLPSEYNITNDLILNFNISNLPDSNYFHSLNLRNLINNLEKDVKGNFYGFGGKDASKEYKDANFNQVNKLNSNGNGHDKNKILSNFNPFGD</sequence>
<evidence type="ECO:0000313" key="4">
    <source>
        <dbReference type="Proteomes" id="UP001152885"/>
    </source>
</evidence>
<dbReference type="EMBL" id="CANTUO010000001">
    <property type="protein sequence ID" value="CAI5757429.1"/>
    <property type="molecule type" value="Genomic_DNA"/>
</dbReference>
<feature type="compositionally biased region" description="Low complexity" evidence="1">
    <location>
        <begin position="99"/>
        <end position="119"/>
    </location>
</feature>